<keyword evidence="7" id="KW-0812">Transmembrane</keyword>
<dbReference type="SMART" id="SM00387">
    <property type="entry name" value="HATPase_c"/>
    <property type="match status" value="1"/>
</dbReference>
<feature type="transmembrane region" description="Helical" evidence="7">
    <location>
        <begin position="29"/>
        <end position="51"/>
    </location>
</feature>
<comment type="catalytic activity">
    <reaction evidence="1">
        <text>ATP + protein L-histidine = ADP + protein N-phospho-L-histidine.</text>
        <dbReference type="EC" id="2.7.13.3"/>
    </reaction>
</comment>
<evidence type="ECO:0000313" key="9">
    <source>
        <dbReference type="EMBL" id="PHQ37715.1"/>
    </source>
</evidence>
<dbReference type="EMBL" id="NHOA01000147">
    <property type="protein sequence ID" value="PHQ37715.1"/>
    <property type="molecule type" value="Genomic_DNA"/>
</dbReference>
<dbReference type="GO" id="GO:0004673">
    <property type="term" value="F:protein histidine kinase activity"/>
    <property type="evidence" value="ECO:0007669"/>
    <property type="project" value="UniProtKB-EC"/>
</dbReference>
<accession>A0A2G1WFI7</accession>
<evidence type="ECO:0000256" key="5">
    <source>
        <dbReference type="ARBA" id="ARBA00022777"/>
    </source>
</evidence>
<keyword evidence="7" id="KW-0472">Membrane</keyword>
<evidence type="ECO:0000313" key="10">
    <source>
        <dbReference type="Proteomes" id="UP000222824"/>
    </source>
</evidence>
<dbReference type="GO" id="GO:0005524">
    <property type="term" value="F:ATP binding"/>
    <property type="evidence" value="ECO:0007669"/>
    <property type="project" value="UniProtKB-KW"/>
</dbReference>
<evidence type="ECO:0000256" key="7">
    <source>
        <dbReference type="SAM" id="Phobius"/>
    </source>
</evidence>
<evidence type="ECO:0000259" key="8">
    <source>
        <dbReference type="PROSITE" id="PS50109"/>
    </source>
</evidence>
<evidence type="ECO:0000256" key="6">
    <source>
        <dbReference type="ARBA" id="ARBA00022840"/>
    </source>
</evidence>
<keyword evidence="7" id="KW-1133">Transmembrane helix</keyword>
<gene>
    <name evidence="9" type="ORF">DJ69_15570</name>
</gene>
<dbReference type="InterPro" id="IPR036890">
    <property type="entry name" value="HATPase_C_sf"/>
</dbReference>
<feature type="domain" description="Histidine kinase" evidence="8">
    <location>
        <begin position="105"/>
        <end position="309"/>
    </location>
</feature>
<dbReference type="PROSITE" id="PS50109">
    <property type="entry name" value="HIS_KIN"/>
    <property type="match status" value="1"/>
</dbReference>
<protein>
    <recommendedName>
        <fullName evidence="2">histidine kinase</fullName>
        <ecNumber evidence="2">2.7.13.3</ecNumber>
    </recommendedName>
</protein>
<evidence type="ECO:0000256" key="3">
    <source>
        <dbReference type="ARBA" id="ARBA00022679"/>
    </source>
</evidence>
<organism evidence="9 10">
    <name type="scientific">Halorubrum persicum</name>
    <dbReference type="NCBI Taxonomy" id="1383844"/>
    <lineage>
        <taxon>Archaea</taxon>
        <taxon>Methanobacteriati</taxon>
        <taxon>Methanobacteriota</taxon>
        <taxon>Stenosarchaea group</taxon>
        <taxon>Halobacteria</taxon>
        <taxon>Halobacteriales</taxon>
        <taxon>Haloferacaceae</taxon>
        <taxon>Halorubrum</taxon>
    </lineage>
</organism>
<dbReference type="AlphaFoldDB" id="A0A2G1WFI7"/>
<dbReference type="PRINTS" id="PR00344">
    <property type="entry name" value="BCTRLSENSOR"/>
</dbReference>
<keyword evidence="3" id="KW-0808">Transferase</keyword>
<comment type="caution">
    <text evidence="9">The sequence shown here is derived from an EMBL/GenBank/DDBJ whole genome shotgun (WGS) entry which is preliminary data.</text>
</comment>
<evidence type="ECO:0000256" key="4">
    <source>
        <dbReference type="ARBA" id="ARBA00022741"/>
    </source>
</evidence>
<sequence>MIVGLATIVLYTGNELPERPVSIEGRWRALLLTILLSVAFAALAFLVWLTWSIDGVNRELSFLLAFAASLGAAVGARGSLYAVESNERLTETQELTKLLKINQRVLRHNLRNELSIALGHLENVERTVDGETVDDDLRVIRDHLEALLDTTDRTRKIVSIWDTSDETEHDLASIVDDQLRRLRQEYPSATFSSTLPEECRVIAHTALPLAIQEALVNAVEHNPADVSVDITVEALPDETVELEISDTGTGIPAPDREAIALPEETALAHTRGLGLWILYWTIRGSDGTIEFDENDPEGTVVRIVLPARSEPDSASSSRSRSRRG</sequence>
<evidence type="ECO:0000256" key="2">
    <source>
        <dbReference type="ARBA" id="ARBA00012438"/>
    </source>
</evidence>
<dbReference type="InterPro" id="IPR003594">
    <property type="entry name" value="HATPase_dom"/>
</dbReference>
<dbReference type="Pfam" id="PF02518">
    <property type="entry name" value="HATPase_c"/>
    <property type="match status" value="1"/>
</dbReference>
<dbReference type="Gene3D" id="3.30.565.10">
    <property type="entry name" value="Histidine kinase-like ATPase, C-terminal domain"/>
    <property type="match status" value="1"/>
</dbReference>
<keyword evidence="4" id="KW-0547">Nucleotide-binding</keyword>
<evidence type="ECO:0000256" key="1">
    <source>
        <dbReference type="ARBA" id="ARBA00000085"/>
    </source>
</evidence>
<dbReference type="InterPro" id="IPR005467">
    <property type="entry name" value="His_kinase_dom"/>
</dbReference>
<dbReference type="PANTHER" id="PTHR44936:SF10">
    <property type="entry name" value="SENSOR PROTEIN RSTB"/>
    <property type="match status" value="1"/>
</dbReference>
<dbReference type="SUPFAM" id="SSF55874">
    <property type="entry name" value="ATPase domain of HSP90 chaperone/DNA topoisomerase II/histidine kinase"/>
    <property type="match status" value="1"/>
</dbReference>
<keyword evidence="6" id="KW-0067">ATP-binding</keyword>
<keyword evidence="10" id="KW-1185">Reference proteome</keyword>
<dbReference type="Proteomes" id="UP000222824">
    <property type="component" value="Unassembled WGS sequence"/>
</dbReference>
<dbReference type="PANTHER" id="PTHR44936">
    <property type="entry name" value="SENSOR PROTEIN CREC"/>
    <property type="match status" value="1"/>
</dbReference>
<dbReference type="InterPro" id="IPR004358">
    <property type="entry name" value="Sig_transdc_His_kin-like_C"/>
</dbReference>
<dbReference type="EC" id="2.7.13.3" evidence="2"/>
<proteinExistence type="predicted"/>
<dbReference type="InterPro" id="IPR050980">
    <property type="entry name" value="2C_sensor_his_kinase"/>
</dbReference>
<name>A0A2G1WFI7_9EURY</name>
<reference evidence="9 10" key="1">
    <citation type="journal article" date="2014" name="Front. Microbiol.">
        <title>Population and genomic analysis of the genus Halorubrum.</title>
        <authorList>
            <person name="Fullmer M.S."/>
            <person name="Soucy S.M."/>
            <person name="Swithers K.S."/>
            <person name="Makkay A.M."/>
            <person name="Wheeler R."/>
            <person name="Ventosa A."/>
            <person name="Gogarten J.P."/>
            <person name="Papke R.T."/>
        </authorList>
    </citation>
    <scope>NUCLEOTIDE SEQUENCE [LARGE SCALE GENOMIC DNA]</scope>
    <source>
        <strain evidence="9 10">C49</strain>
    </source>
</reference>
<dbReference type="OrthoDB" id="3369at2157"/>
<keyword evidence="5" id="KW-0418">Kinase</keyword>
<feature type="transmembrane region" description="Helical" evidence="7">
    <location>
        <begin position="63"/>
        <end position="83"/>
    </location>
</feature>